<feature type="transmembrane region" description="Helical" evidence="1">
    <location>
        <begin position="150"/>
        <end position="169"/>
    </location>
</feature>
<reference evidence="2" key="1">
    <citation type="submission" date="2020-05" db="EMBL/GenBank/DDBJ databases">
        <authorList>
            <person name="Chiriac C."/>
            <person name="Salcher M."/>
            <person name="Ghai R."/>
            <person name="Kavagutti S V."/>
        </authorList>
    </citation>
    <scope>NUCLEOTIDE SEQUENCE</scope>
</reference>
<dbReference type="Gene3D" id="1.20.120.1760">
    <property type="match status" value="1"/>
</dbReference>
<evidence type="ECO:0000313" key="2">
    <source>
        <dbReference type="EMBL" id="CAB4331960.1"/>
    </source>
</evidence>
<keyword evidence="1" id="KW-1133">Transmembrane helix</keyword>
<dbReference type="GO" id="GO:0008654">
    <property type="term" value="P:phospholipid biosynthetic process"/>
    <property type="evidence" value="ECO:0007669"/>
    <property type="project" value="InterPro"/>
</dbReference>
<protein>
    <submittedName>
        <fullName evidence="2">Unannotated protein</fullName>
    </submittedName>
</protein>
<dbReference type="AlphaFoldDB" id="A0A6J5YVK5"/>
<dbReference type="EMBL" id="CAESAJ010000014">
    <property type="protein sequence ID" value="CAB4331960.1"/>
    <property type="molecule type" value="Genomic_DNA"/>
</dbReference>
<dbReference type="InterPro" id="IPR043130">
    <property type="entry name" value="CDP-OH_PTrfase_TM_dom"/>
</dbReference>
<keyword evidence="1" id="KW-0812">Transmembrane</keyword>
<feature type="transmembrane region" description="Helical" evidence="1">
    <location>
        <begin position="214"/>
        <end position="236"/>
    </location>
</feature>
<feature type="transmembrane region" description="Helical" evidence="1">
    <location>
        <begin position="242"/>
        <end position="263"/>
    </location>
</feature>
<dbReference type="InterPro" id="IPR000462">
    <property type="entry name" value="CDP-OH_P_trans"/>
</dbReference>
<keyword evidence="1" id="KW-0472">Membrane</keyword>
<feature type="transmembrane region" description="Helical" evidence="1">
    <location>
        <begin position="50"/>
        <end position="74"/>
    </location>
</feature>
<name>A0A6J5YVK5_9ZZZZ</name>
<proteinExistence type="predicted"/>
<dbReference type="GO" id="GO:0016780">
    <property type="term" value="F:phosphotransferase activity, for other substituted phosphate groups"/>
    <property type="evidence" value="ECO:0007669"/>
    <property type="project" value="InterPro"/>
</dbReference>
<dbReference type="Pfam" id="PF01066">
    <property type="entry name" value="CDP-OH_P_transf"/>
    <property type="match status" value="1"/>
</dbReference>
<sequence>MTQEPRPPRPTLQQVRDITQPPEIVTRANSEHWLGIPYFRKVSPFLTRWFILWSISPNAVTYLMIVVGASASFALLVPGVFGAMLGALLAQLQMIVDCCDGEVARWQQKYSPLGFFLDKVAHYVAEGLVPLAIGIRAAGGLAIFQSTTMTWWPLLGAVVSLLVVWNKALNDAVHVARAHNGLAKLVESPSVNAPTISGLQRIRSLTKFFPFQRIFHSVEMTFLAFLASIADAVLGGLAATQFALSAVFVLICITLVGHFVSIVTSSRLR</sequence>
<feature type="transmembrane region" description="Helical" evidence="1">
    <location>
        <begin position="80"/>
        <end position="99"/>
    </location>
</feature>
<dbReference type="GO" id="GO:0016020">
    <property type="term" value="C:membrane"/>
    <property type="evidence" value="ECO:0007669"/>
    <property type="project" value="InterPro"/>
</dbReference>
<evidence type="ECO:0000256" key="1">
    <source>
        <dbReference type="SAM" id="Phobius"/>
    </source>
</evidence>
<organism evidence="2">
    <name type="scientific">freshwater metagenome</name>
    <dbReference type="NCBI Taxonomy" id="449393"/>
    <lineage>
        <taxon>unclassified sequences</taxon>
        <taxon>metagenomes</taxon>
        <taxon>ecological metagenomes</taxon>
    </lineage>
</organism>
<gene>
    <name evidence="2" type="ORF">UFOPK3770_00259</name>
</gene>
<accession>A0A6J5YVK5</accession>